<evidence type="ECO:0000256" key="4">
    <source>
        <dbReference type="ARBA" id="ARBA00022723"/>
    </source>
</evidence>
<dbReference type="CDD" id="cd09725">
    <property type="entry name" value="Cas2_I_II_III"/>
    <property type="match status" value="1"/>
</dbReference>
<evidence type="ECO:0000256" key="5">
    <source>
        <dbReference type="ARBA" id="ARBA00022759"/>
    </source>
</evidence>
<reference evidence="10 13" key="2">
    <citation type="submission" date="2019-05" db="EMBL/GenBank/DDBJ databases">
        <title>The organization of the Streptococcus sanguinis genomes.</title>
        <authorList>
            <person name="Wu C.H."/>
            <person name="Chen Y.Y.M."/>
            <person name="Wang H.Y."/>
        </authorList>
    </citation>
    <scope>NUCLEOTIDE SEQUENCE [LARGE SCALE GENOMIC DNA]</scope>
    <source>
        <strain evidence="10 13">CGMH010</strain>
    </source>
</reference>
<evidence type="ECO:0000256" key="2">
    <source>
        <dbReference type="ARBA" id="ARBA00009959"/>
    </source>
</evidence>
<keyword evidence="6 9" id="KW-0378">Hydrolase</keyword>
<evidence type="ECO:0000256" key="7">
    <source>
        <dbReference type="ARBA" id="ARBA00022842"/>
    </source>
</evidence>
<keyword evidence="7 9" id="KW-0460">Magnesium</keyword>
<keyword evidence="8 9" id="KW-0051">Antiviral defense</keyword>
<keyword evidence="3 9" id="KW-0540">Nuclease</keyword>
<dbReference type="GO" id="GO:0004521">
    <property type="term" value="F:RNA endonuclease activity"/>
    <property type="evidence" value="ECO:0007669"/>
    <property type="project" value="InterPro"/>
</dbReference>
<comment type="function">
    <text evidence="9">CRISPR (clustered regularly interspaced short palindromic repeat), is an adaptive immune system that provides protection against mobile genetic elements (viruses, transposable elements and conjugative plasmids). CRISPR clusters contain sequences complementary to antecedent mobile elements and target invading nucleic acids. CRISPR clusters are transcribed and processed into CRISPR RNA (crRNA). Functions as a ssRNA-specific endoribonuclease. Involved in the integration of spacer DNA into the CRISPR cassette.</text>
</comment>
<keyword evidence="5 9" id="KW-0255">Endonuclease</keyword>
<dbReference type="Proteomes" id="UP000277597">
    <property type="component" value="Unassembled WGS sequence"/>
</dbReference>
<dbReference type="GO" id="GO:0043571">
    <property type="term" value="P:maintenance of CRISPR repeat elements"/>
    <property type="evidence" value="ECO:0007669"/>
    <property type="project" value="UniProtKB-UniRule"/>
</dbReference>
<dbReference type="PANTHER" id="PTHR34405:SF3">
    <property type="entry name" value="CRISPR-ASSOCIATED ENDORIBONUCLEASE CAS2 3"/>
    <property type="match status" value="1"/>
</dbReference>
<proteinExistence type="inferred from homology"/>
<accession>A0A3P1S1G7</accession>
<dbReference type="InterPro" id="IPR019199">
    <property type="entry name" value="Virulence_VapD/CRISPR_Cas2"/>
</dbReference>
<dbReference type="Proteomes" id="UP000509410">
    <property type="component" value="Chromosome"/>
</dbReference>
<dbReference type="EMBL" id="RQZI01000018">
    <property type="protein sequence ID" value="RRC90677.1"/>
    <property type="molecule type" value="Genomic_DNA"/>
</dbReference>
<dbReference type="EMBL" id="CP040556">
    <property type="protein sequence ID" value="QLB52198.1"/>
    <property type="molecule type" value="Genomic_DNA"/>
</dbReference>
<dbReference type="GO" id="GO:0016787">
    <property type="term" value="F:hydrolase activity"/>
    <property type="evidence" value="ECO:0007669"/>
    <property type="project" value="UniProtKB-KW"/>
</dbReference>
<evidence type="ECO:0000313" key="10">
    <source>
        <dbReference type="EMBL" id="QLB52198.1"/>
    </source>
</evidence>
<dbReference type="GO" id="GO:0046872">
    <property type="term" value="F:metal ion binding"/>
    <property type="evidence" value="ECO:0007669"/>
    <property type="project" value="UniProtKB-UniRule"/>
</dbReference>
<dbReference type="InterPro" id="IPR021127">
    <property type="entry name" value="CRISPR_associated_Cas2"/>
</dbReference>
<evidence type="ECO:0000256" key="6">
    <source>
        <dbReference type="ARBA" id="ARBA00022801"/>
    </source>
</evidence>
<gene>
    <name evidence="9 11" type="primary">cas2</name>
    <name evidence="11" type="ORF">EII39_11150</name>
    <name evidence="10" type="ORF">FFV08_05885</name>
</gene>
<dbReference type="Pfam" id="PF09827">
    <property type="entry name" value="CRISPR_Cas2"/>
    <property type="match status" value="1"/>
</dbReference>
<dbReference type="HAMAP" id="MF_01471">
    <property type="entry name" value="Cas2"/>
    <property type="match status" value="1"/>
</dbReference>
<comment type="cofactor">
    <cofactor evidence="1 9">
        <name>Mg(2+)</name>
        <dbReference type="ChEBI" id="CHEBI:18420"/>
    </cofactor>
</comment>
<evidence type="ECO:0000256" key="8">
    <source>
        <dbReference type="ARBA" id="ARBA00023118"/>
    </source>
</evidence>
<comment type="similarity">
    <text evidence="2 9">Belongs to the CRISPR-associated endoribonuclease Cas2 protein family.</text>
</comment>
<evidence type="ECO:0000256" key="1">
    <source>
        <dbReference type="ARBA" id="ARBA00001946"/>
    </source>
</evidence>
<dbReference type="NCBIfam" id="TIGR01573">
    <property type="entry name" value="cas2"/>
    <property type="match status" value="1"/>
</dbReference>
<evidence type="ECO:0000313" key="13">
    <source>
        <dbReference type="Proteomes" id="UP000509410"/>
    </source>
</evidence>
<sequence length="110" mass="12959">MKMTFYNLDSVSKEFARKKTKFCLVIYDIVSNKRRLKLAKLLEGYGTRVQRSCFEVDIEKLNFDLLIKDIRDFYQADEGDNIIVYVGHKEETVVFNPYAGAELLEEILFF</sequence>
<evidence type="ECO:0000313" key="11">
    <source>
        <dbReference type="EMBL" id="RRC90677.1"/>
    </source>
</evidence>
<dbReference type="EC" id="3.1.-.-" evidence="9"/>
<reference evidence="11 12" key="1">
    <citation type="submission" date="2018-11" db="EMBL/GenBank/DDBJ databases">
        <title>Genomes From Bacteria Associated with the Canine Oral Cavity: a Test Case for Automated Genome-Based Taxonomic Assignment.</title>
        <authorList>
            <person name="Coil D.A."/>
            <person name="Jospin G."/>
            <person name="Darling A.E."/>
            <person name="Wallis C."/>
            <person name="Davis I.J."/>
            <person name="Harris S."/>
            <person name="Eisen J.A."/>
            <person name="Holcombe L.J."/>
            <person name="O'Flynn C."/>
        </authorList>
    </citation>
    <scope>NUCLEOTIDE SEQUENCE [LARGE SCALE GENOMIC DNA]</scope>
    <source>
        <strain evidence="11 12">OH953</strain>
    </source>
</reference>
<keyword evidence="4 9" id="KW-0479">Metal-binding</keyword>
<comment type="subunit">
    <text evidence="9">Homodimer, forms a heterotetramer with a Cas1 homodimer.</text>
</comment>
<dbReference type="AlphaFoldDB" id="A0A3P1S1G7"/>
<evidence type="ECO:0000256" key="9">
    <source>
        <dbReference type="HAMAP-Rule" id="MF_01471"/>
    </source>
</evidence>
<dbReference type="Gene3D" id="3.30.70.240">
    <property type="match status" value="1"/>
</dbReference>
<evidence type="ECO:0000313" key="12">
    <source>
        <dbReference type="Proteomes" id="UP000277597"/>
    </source>
</evidence>
<evidence type="ECO:0000256" key="3">
    <source>
        <dbReference type="ARBA" id="ARBA00022722"/>
    </source>
</evidence>
<dbReference type="GO" id="GO:0051607">
    <property type="term" value="P:defense response to virus"/>
    <property type="evidence" value="ECO:0007669"/>
    <property type="project" value="UniProtKB-UniRule"/>
</dbReference>
<dbReference type="SUPFAM" id="SSF143430">
    <property type="entry name" value="TTP0101/SSO1404-like"/>
    <property type="match status" value="1"/>
</dbReference>
<organism evidence="11 12">
    <name type="scientific">Streptococcus sanguinis</name>
    <dbReference type="NCBI Taxonomy" id="1305"/>
    <lineage>
        <taxon>Bacteria</taxon>
        <taxon>Bacillati</taxon>
        <taxon>Bacillota</taxon>
        <taxon>Bacilli</taxon>
        <taxon>Lactobacillales</taxon>
        <taxon>Streptococcaceae</taxon>
        <taxon>Streptococcus</taxon>
    </lineage>
</organism>
<name>A0A3P1S1G7_STRSA</name>
<feature type="binding site" evidence="9">
    <location>
        <position position="28"/>
    </location>
    <ligand>
        <name>Mg(2+)</name>
        <dbReference type="ChEBI" id="CHEBI:18420"/>
        <note>catalytic</note>
    </ligand>
</feature>
<protein>
    <recommendedName>
        <fullName evidence="9">CRISPR-associated endoribonuclease Cas2</fullName>
        <ecNumber evidence="9">3.1.-.-</ecNumber>
    </recommendedName>
</protein>
<dbReference type="PANTHER" id="PTHR34405">
    <property type="entry name" value="CRISPR-ASSOCIATED ENDORIBONUCLEASE CAS2"/>
    <property type="match status" value="1"/>
</dbReference>